<feature type="transmembrane region" description="Helical" evidence="1">
    <location>
        <begin position="25"/>
        <end position="47"/>
    </location>
</feature>
<name>A0A1I7XR66_HETBA</name>
<accession>A0A1I7XR66</accession>
<sequence length="210" mass="24210">MMALSMTQTSTAAFCMLNREFNEPIFGLLCPIFRGYMGMVIISNILLKKNFWLRFAVFYLRIYYYIISADCESKVDELSLLLMILPNESDCDTWKECLNYVAYQANNDIEDSISQKSLLTPWTSWNNAGSFSKDTAMQLKKFALRGLIKELDSPFHEIERILDHASILGHRPHWLIDVLQYCASLSKTEDMAKAITKWAKQIKALYSSSN</sequence>
<keyword evidence="1" id="KW-1133">Transmembrane helix</keyword>
<dbReference type="WBParaSite" id="Hba_20295">
    <property type="protein sequence ID" value="Hba_20295"/>
    <property type="gene ID" value="Hba_20295"/>
</dbReference>
<evidence type="ECO:0000313" key="2">
    <source>
        <dbReference type="Proteomes" id="UP000095283"/>
    </source>
</evidence>
<organism evidence="2 3">
    <name type="scientific">Heterorhabditis bacteriophora</name>
    <name type="common">Entomopathogenic nematode worm</name>
    <dbReference type="NCBI Taxonomy" id="37862"/>
    <lineage>
        <taxon>Eukaryota</taxon>
        <taxon>Metazoa</taxon>
        <taxon>Ecdysozoa</taxon>
        <taxon>Nematoda</taxon>
        <taxon>Chromadorea</taxon>
        <taxon>Rhabditida</taxon>
        <taxon>Rhabditina</taxon>
        <taxon>Rhabditomorpha</taxon>
        <taxon>Strongyloidea</taxon>
        <taxon>Heterorhabditidae</taxon>
        <taxon>Heterorhabditis</taxon>
    </lineage>
</organism>
<dbReference type="AlphaFoldDB" id="A0A1I7XR66"/>
<keyword evidence="1" id="KW-0472">Membrane</keyword>
<dbReference type="Proteomes" id="UP000095283">
    <property type="component" value="Unplaced"/>
</dbReference>
<protein>
    <submittedName>
        <fullName evidence="3">E3 ubiquitin-protein ligase listerin</fullName>
    </submittedName>
</protein>
<keyword evidence="2" id="KW-1185">Reference proteome</keyword>
<reference evidence="3" key="1">
    <citation type="submission" date="2016-11" db="UniProtKB">
        <authorList>
            <consortium name="WormBaseParasite"/>
        </authorList>
    </citation>
    <scope>IDENTIFICATION</scope>
</reference>
<evidence type="ECO:0000256" key="1">
    <source>
        <dbReference type="SAM" id="Phobius"/>
    </source>
</evidence>
<evidence type="ECO:0000313" key="3">
    <source>
        <dbReference type="WBParaSite" id="Hba_20295"/>
    </source>
</evidence>
<proteinExistence type="predicted"/>
<keyword evidence="1" id="KW-0812">Transmembrane</keyword>